<dbReference type="SUPFAM" id="SSF53335">
    <property type="entry name" value="S-adenosyl-L-methionine-dependent methyltransferases"/>
    <property type="match status" value="1"/>
</dbReference>
<feature type="domain" description="Methyltransferase type 11" evidence="1">
    <location>
        <begin position="41"/>
        <end position="133"/>
    </location>
</feature>
<dbReference type="Pfam" id="PF08241">
    <property type="entry name" value="Methyltransf_11"/>
    <property type="match status" value="1"/>
</dbReference>
<proteinExistence type="predicted"/>
<dbReference type="AlphaFoldDB" id="A0A2W2A915"/>
<evidence type="ECO:0000313" key="2">
    <source>
        <dbReference type="EMBL" id="PZF71761.1"/>
    </source>
</evidence>
<keyword evidence="3" id="KW-1185">Reference proteome</keyword>
<evidence type="ECO:0000259" key="1">
    <source>
        <dbReference type="Pfam" id="PF08241"/>
    </source>
</evidence>
<gene>
    <name evidence="2" type="ORF">DN068_16990</name>
</gene>
<dbReference type="PANTHER" id="PTHR43591">
    <property type="entry name" value="METHYLTRANSFERASE"/>
    <property type="match status" value="1"/>
</dbReference>
<dbReference type="EMBL" id="QKTW01000022">
    <property type="protein sequence ID" value="PZF71761.1"/>
    <property type="molecule type" value="Genomic_DNA"/>
</dbReference>
<evidence type="ECO:0000313" key="3">
    <source>
        <dbReference type="Proteomes" id="UP000248745"/>
    </source>
</evidence>
<organism evidence="2 3">
    <name type="scientific">Taibaiella soli</name>
    <dbReference type="NCBI Taxonomy" id="1649169"/>
    <lineage>
        <taxon>Bacteria</taxon>
        <taxon>Pseudomonadati</taxon>
        <taxon>Bacteroidota</taxon>
        <taxon>Chitinophagia</taxon>
        <taxon>Chitinophagales</taxon>
        <taxon>Chitinophagaceae</taxon>
        <taxon>Taibaiella</taxon>
    </lineage>
</organism>
<dbReference type="Proteomes" id="UP000248745">
    <property type="component" value="Unassembled WGS sequence"/>
</dbReference>
<dbReference type="RefSeq" id="WP_111000132.1">
    <property type="nucleotide sequence ID" value="NZ_QKTW01000022.1"/>
</dbReference>
<comment type="caution">
    <text evidence="2">The sequence shown here is derived from an EMBL/GenBank/DDBJ whole genome shotgun (WGS) entry which is preliminary data.</text>
</comment>
<dbReference type="InterPro" id="IPR013216">
    <property type="entry name" value="Methyltransf_11"/>
</dbReference>
<sequence>MNNNFDKTVRNFQHSKIHSSGRSLDIIFDTIPCRKTWVFADLACGTGNLGRLFQGKVADVLFIDSSEKMLNTCKKTTSDRGANFILSDCHSLPVDSGFVNIAGCRFAFHHFENPNRVFKEVQRILTPSGIFFIIDLVGSDNDLTNEMNHAIELLHDETHIKSYTALEISELAKDHGFSYIKSVNYFEWQDGISISDWCKITNREKNAQYIDDLLSTLSLAQLSELGYSKGQLGFINHIKISITILKKIDANNQYISSGKK</sequence>
<dbReference type="OrthoDB" id="9770553at2"/>
<dbReference type="CDD" id="cd02440">
    <property type="entry name" value="AdoMet_MTases"/>
    <property type="match status" value="1"/>
</dbReference>
<accession>A0A2W2A915</accession>
<dbReference type="GO" id="GO:0008757">
    <property type="term" value="F:S-adenosylmethionine-dependent methyltransferase activity"/>
    <property type="evidence" value="ECO:0007669"/>
    <property type="project" value="InterPro"/>
</dbReference>
<name>A0A2W2A915_9BACT</name>
<dbReference type="InterPro" id="IPR029063">
    <property type="entry name" value="SAM-dependent_MTases_sf"/>
</dbReference>
<reference evidence="2 3" key="1">
    <citation type="submission" date="2018-06" db="EMBL/GenBank/DDBJ databases">
        <title>Mucibacter soli gen. nov., sp. nov., a new member of the family Chitinophagaceae producing mucin.</title>
        <authorList>
            <person name="Kim M.-K."/>
            <person name="Park S."/>
            <person name="Kim T.-S."/>
            <person name="Joung Y."/>
            <person name="Han J.-H."/>
            <person name="Kim S.B."/>
        </authorList>
    </citation>
    <scope>NUCLEOTIDE SEQUENCE [LARGE SCALE GENOMIC DNA]</scope>
    <source>
        <strain evidence="2 3">R1-15</strain>
    </source>
</reference>
<protein>
    <recommendedName>
        <fullName evidence="1">Methyltransferase type 11 domain-containing protein</fullName>
    </recommendedName>
</protein>
<dbReference type="Gene3D" id="3.40.50.150">
    <property type="entry name" value="Vaccinia Virus protein VP39"/>
    <property type="match status" value="1"/>
</dbReference>